<accession>A0A8T2TSQ0</accession>
<dbReference type="EMBL" id="CM035416">
    <property type="protein sequence ID" value="KAH7424455.1"/>
    <property type="molecule type" value="Genomic_DNA"/>
</dbReference>
<dbReference type="AlphaFoldDB" id="A0A8T2TSQ0"/>
<evidence type="ECO:0000256" key="3">
    <source>
        <dbReference type="ARBA" id="ARBA00022884"/>
    </source>
</evidence>
<dbReference type="GO" id="GO:0006412">
    <property type="term" value="P:translation"/>
    <property type="evidence" value="ECO:0007669"/>
    <property type="project" value="InterPro"/>
</dbReference>
<evidence type="ECO:0000256" key="4">
    <source>
        <dbReference type="ARBA" id="ARBA00022980"/>
    </source>
</evidence>
<keyword evidence="4" id="KW-0689">Ribosomal protein</keyword>
<dbReference type="NCBIfam" id="TIGR00029">
    <property type="entry name" value="S20"/>
    <property type="match status" value="1"/>
</dbReference>
<dbReference type="GO" id="GO:0070181">
    <property type="term" value="F:small ribosomal subunit rRNA binding"/>
    <property type="evidence" value="ECO:0007669"/>
    <property type="project" value="TreeGrafter"/>
</dbReference>
<dbReference type="PANTHER" id="PTHR33398">
    <property type="entry name" value="30S RIBOSOMAL PROTEIN S20"/>
    <property type="match status" value="1"/>
</dbReference>
<comment type="caution">
    <text evidence="6">The sequence shown here is derived from an EMBL/GenBank/DDBJ whole genome shotgun (WGS) entry which is preliminary data.</text>
</comment>
<sequence length="181" mass="19831">MAVAALPFARLSLVETSNPSAVSSPWKSTSRSIRSSDSFAITPLTHVSSKGFSFSQVTRRPLIVVAAAPPKKKKVDSAIKRARQAEKRRTYNKARKSEIHTRMKKVFVAIEGLRKEASPSVEMLTPIEALIGEAFSTIDKAVKVGTLHQNTGARRKSRLSRAKRTVEIQLGWYTPSTAAAV</sequence>
<dbReference type="Proteomes" id="UP000825935">
    <property type="component" value="Chromosome 11"/>
</dbReference>
<dbReference type="SUPFAM" id="SSF46992">
    <property type="entry name" value="Ribosomal protein S20"/>
    <property type="match status" value="1"/>
</dbReference>
<proteinExistence type="inferred from homology"/>
<comment type="similarity">
    <text evidence="1">Belongs to the bacterial ribosomal protein bS20 family.</text>
</comment>
<dbReference type="PANTHER" id="PTHR33398:SF1">
    <property type="entry name" value="SMALL RIBOSOMAL SUBUNIT PROTEIN BS20C"/>
    <property type="match status" value="1"/>
</dbReference>
<evidence type="ECO:0000256" key="1">
    <source>
        <dbReference type="ARBA" id="ARBA00007634"/>
    </source>
</evidence>
<dbReference type="Gene3D" id="1.20.58.110">
    <property type="entry name" value="Ribosomal protein S20"/>
    <property type="match status" value="1"/>
</dbReference>
<gene>
    <name evidence="6" type="ORF">KP509_11G009600</name>
</gene>
<dbReference type="HAMAP" id="MF_00500">
    <property type="entry name" value="Ribosomal_bS20"/>
    <property type="match status" value="1"/>
</dbReference>
<name>A0A8T2TSQ0_CERRI</name>
<keyword evidence="3" id="KW-0694">RNA-binding</keyword>
<keyword evidence="7" id="KW-1185">Reference proteome</keyword>
<evidence type="ECO:0000313" key="7">
    <source>
        <dbReference type="Proteomes" id="UP000825935"/>
    </source>
</evidence>
<keyword evidence="5" id="KW-0687">Ribonucleoprotein</keyword>
<keyword evidence="2" id="KW-0699">rRNA-binding</keyword>
<dbReference type="GO" id="GO:0015935">
    <property type="term" value="C:small ribosomal subunit"/>
    <property type="evidence" value="ECO:0007669"/>
    <property type="project" value="TreeGrafter"/>
</dbReference>
<evidence type="ECO:0008006" key="8">
    <source>
        <dbReference type="Google" id="ProtNLM"/>
    </source>
</evidence>
<dbReference type="OMA" id="IYHKAHK"/>
<reference evidence="6" key="1">
    <citation type="submission" date="2021-08" db="EMBL/GenBank/DDBJ databases">
        <title>WGS assembly of Ceratopteris richardii.</title>
        <authorList>
            <person name="Marchant D.B."/>
            <person name="Chen G."/>
            <person name="Jenkins J."/>
            <person name="Shu S."/>
            <person name="Leebens-Mack J."/>
            <person name="Grimwood J."/>
            <person name="Schmutz J."/>
            <person name="Soltis P."/>
            <person name="Soltis D."/>
            <person name="Chen Z.-H."/>
        </authorList>
    </citation>
    <scope>NUCLEOTIDE SEQUENCE</scope>
    <source>
        <strain evidence="6">Whitten #5841</strain>
        <tissue evidence="6">Leaf</tissue>
    </source>
</reference>
<evidence type="ECO:0000313" key="6">
    <source>
        <dbReference type="EMBL" id="KAH7424455.1"/>
    </source>
</evidence>
<organism evidence="6 7">
    <name type="scientific">Ceratopteris richardii</name>
    <name type="common">Triangle waterfern</name>
    <dbReference type="NCBI Taxonomy" id="49495"/>
    <lineage>
        <taxon>Eukaryota</taxon>
        <taxon>Viridiplantae</taxon>
        <taxon>Streptophyta</taxon>
        <taxon>Embryophyta</taxon>
        <taxon>Tracheophyta</taxon>
        <taxon>Polypodiopsida</taxon>
        <taxon>Polypodiidae</taxon>
        <taxon>Polypodiales</taxon>
        <taxon>Pteridineae</taxon>
        <taxon>Pteridaceae</taxon>
        <taxon>Parkerioideae</taxon>
        <taxon>Ceratopteris</taxon>
    </lineage>
</organism>
<dbReference type="InterPro" id="IPR036510">
    <property type="entry name" value="Ribosomal_bS20_sf"/>
</dbReference>
<evidence type="ECO:0000256" key="2">
    <source>
        <dbReference type="ARBA" id="ARBA00022730"/>
    </source>
</evidence>
<dbReference type="OrthoDB" id="4825at2759"/>
<evidence type="ECO:0000256" key="5">
    <source>
        <dbReference type="ARBA" id="ARBA00023274"/>
    </source>
</evidence>
<protein>
    <recommendedName>
        <fullName evidence="8">30S ribosomal protein S20, chloroplastic</fullName>
    </recommendedName>
</protein>
<dbReference type="InterPro" id="IPR002583">
    <property type="entry name" value="Ribosomal_bS20"/>
</dbReference>
<dbReference type="Pfam" id="PF01649">
    <property type="entry name" value="Ribosomal_S20p"/>
    <property type="match status" value="1"/>
</dbReference>
<dbReference type="GO" id="GO:0003735">
    <property type="term" value="F:structural constituent of ribosome"/>
    <property type="evidence" value="ECO:0007669"/>
    <property type="project" value="InterPro"/>
</dbReference>